<comment type="caution">
    <text evidence="1">The sequence shown here is derived from an EMBL/GenBank/DDBJ whole genome shotgun (WGS) entry which is preliminary data.</text>
</comment>
<dbReference type="RefSeq" id="WP_377772968.1">
    <property type="nucleotide sequence ID" value="NZ_JBHUOQ010000001.1"/>
</dbReference>
<proteinExistence type="predicted"/>
<evidence type="ECO:0000313" key="2">
    <source>
        <dbReference type="Proteomes" id="UP001597519"/>
    </source>
</evidence>
<name>A0ABW5WUZ9_9STAP</name>
<dbReference type="EMBL" id="JBHUOQ010000001">
    <property type="protein sequence ID" value="MFD2830235.1"/>
    <property type="molecule type" value="Genomic_DNA"/>
</dbReference>
<protein>
    <recommendedName>
        <fullName evidence="3">Antitoxin</fullName>
    </recommendedName>
</protein>
<organism evidence="1 2">
    <name type="scientific">Corticicoccus populi</name>
    <dbReference type="NCBI Taxonomy" id="1812821"/>
    <lineage>
        <taxon>Bacteria</taxon>
        <taxon>Bacillati</taxon>
        <taxon>Bacillota</taxon>
        <taxon>Bacilli</taxon>
        <taxon>Bacillales</taxon>
        <taxon>Staphylococcaceae</taxon>
        <taxon>Corticicoccus</taxon>
    </lineage>
</organism>
<reference evidence="2" key="1">
    <citation type="journal article" date="2019" name="Int. J. Syst. Evol. Microbiol.">
        <title>The Global Catalogue of Microorganisms (GCM) 10K type strain sequencing project: providing services to taxonomists for standard genome sequencing and annotation.</title>
        <authorList>
            <consortium name="The Broad Institute Genomics Platform"/>
            <consortium name="The Broad Institute Genome Sequencing Center for Infectious Disease"/>
            <person name="Wu L."/>
            <person name="Ma J."/>
        </authorList>
    </citation>
    <scope>NUCLEOTIDE SEQUENCE [LARGE SCALE GENOMIC DNA]</scope>
    <source>
        <strain evidence="2">KCTC 33575</strain>
    </source>
</reference>
<accession>A0ABW5WUZ9</accession>
<sequence length="55" mass="6268">MANKIKNMVDKLVKNGQLEKGLHKINDAYKKKSGKDYSEYINQGIDKLKKRNGSS</sequence>
<evidence type="ECO:0008006" key="3">
    <source>
        <dbReference type="Google" id="ProtNLM"/>
    </source>
</evidence>
<gene>
    <name evidence="1" type="ORF">ACFSX4_07095</name>
</gene>
<keyword evidence="2" id="KW-1185">Reference proteome</keyword>
<dbReference type="Proteomes" id="UP001597519">
    <property type="component" value="Unassembled WGS sequence"/>
</dbReference>
<evidence type="ECO:0000313" key="1">
    <source>
        <dbReference type="EMBL" id="MFD2830235.1"/>
    </source>
</evidence>